<comment type="function">
    <text evidence="8">Involved in mRNA degradation. Catalyzes the phosphorolysis of single-stranded polyribonucleotides processively in the 3'- to 5'-direction.</text>
</comment>
<dbReference type="SUPFAM" id="SSF46915">
    <property type="entry name" value="Polynucleotide phosphorylase/guanosine pentaphosphate synthase (PNPase/GPSI), domain 3"/>
    <property type="match status" value="1"/>
</dbReference>
<dbReference type="Pfam" id="PF03726">
    <property type="entry name" value="PNPase"/>
    <property type="match status" value="1"/>
</dbReference>
<dbReference type="Proteomes" id="UP000266426">
    <property type="component" value="Unassembled WGS sequence"/>
</dbReference>
<feature type="domain" description="S1 motif" evidence="10">
    <location>
        <begin position="622"/>
        <end position="690"/>
    </location>
</feature>
<dbReference type="InterPro" id="IPR036456">
    <property type="entry name" value="PNPase_PH_RNA-bd_sf"/>
</dbReference>
<comment type="catalytic activity">
    <reaction evidence="8">
        <text>RNA(n+1) + phosphate = RNA(n) + a ribonucleoside 5'-diphosphate</text>
        <dbReference type="Rhea" id="RHEA:22096"/>
        <dbReference type="Rhea" id="RHEA-COMP:14527"/>
        <dbReference type="Rhea" id="RHEA-COMP:17342"/>
        <dbReference type="ChEBI" id="CHEBI:43474"/>
        <dbReference type="ChEBI" id="CHEBI:57930"/>
        <dbReference type="ChEBI" id="CHEBI:140395"/>
        <dbReference type="EC" id="2.7.7.8"/>
    </reaction>
</comment>
<dbReference type="SMART" id="SM00322">
    <property type="entry name" value="KH"/>
    <property type="match status" value="1"/>
</dbReference>
<dbReference type="InterPro" id="IPR027408">
    <property type="entry name" value="PNPase/RNase_PH_dom_sf"/>
</dbReference>
<dbReference type="Gene3D" id="2.40.50.140">
    <property type="entry name" value="Nucleic acid-binding proteins"/>
    <property type="match status" value="1"/>
</dbReference>
<dbReference type="InterPro" id="IPR004088">
    <property type="entry name" value="KH_dom_type_1"/>
</dbReference>
<dbReference type="CDD" id="cd11363">
    <property type="entry name" value="RNase_PH_PNPase_1"/>
    <property type="match status" value="1"/>
</dbReference>
<dbReference type="GO" id="GO:0006396">
    <property type="term" value="P:RNA processing"/>
    <property type="evidence" value="ECO:0007669"/>
    <property type="project" value="InterPro"/>
</dbReference>
<dbReference type="SUPFAM" id="SSF54791">
    <property type="entry name" value="Eukaryotic type KH-domain (KH-domain type I)"/>
    <property type="match status" value="1"/>
</dbReference>
<dbReference type="InterPro" id="IPR003029">
    <property type="entry name" value="S1_domain"/>
</dbReference>
<evidence type="ECO:0000256" key="3">
    <source>
        <dbReference type="ARBA" id="ARBA00022679"/>
    </source>
</evidence>
<dbReference type="PANTHER" id="PTHR11252">
    <property type="entry name" value="POLYRIBONUCLEOTIDE NUCLEOTIDYLTRANSFERASE"/>
    <property type="match status" value="1"/>
</dbReference>
<dbReference type="InterPro" id="IPR015848">
    <property type="entry name" value="PNPase_PH_RNA-bd_bac/org-type"/>
</dbReference>
<dbReference type="GO" id="GO:0000287">
    <property type="term" value="F:magnesium ion binding"/>
    <property type="evidence" value="ECO:0007669"/>
    <property type="project" value="UniProtKB-UniRule"/>
</dbReference>
<dbReference type="HAMAP" id="MF_01595">
    <property type="entry name" value="PNPase"/>
    <property type="match status" value="1"/>
</dbReference>
<sequence length="730" mass="79085">MNVYSVETVIGNQKLIFQSGKLAKQANGAVTVQLADTVVLATAVASDSMKEGTDFFPLTVDYREKTSAAGRIPGGYIKREGRPTEKEILTARLTDRPIRPLFPDGFYYEVQIMNSVLSADGENDPDILSMIGASASLVISDIPFLKPVGAVRVGLVDDELIANPTTTQLKTSKIDIVVAGTADGVMMVEGSSHEVSEDIMINAIDFAHAQIKKIVDVQIELQKLCGKPKKNFALYTINEDLLKETADIVESRMEDTVMTQGKSARQEALSALQAEAIEKITAKFEDQYAEADIKQAFSKIQKDAVRRLILEKGLRGDGRGPEDIRQITCEVGLLPRTHGSALFTRGETQALAITTLGSPGSEQRMEELSGETTKSFMLHYNFPPFSVGECRPVRGPGRREIGHGILAERSLQYVIPKAEDFPYVIRLISDILESNGSSSMASVCGGTLSLMDAGVPIKAPVAGIAMGLVKEGDKVVVLSDILGSEDACGDMDFKVSGTASGITAFQMDLKIEGISQDIMKTALEQARKGRLHILDIMVKTLDKPRANISDYAPRISTMQIDPDKIGTVIGPGGKVIKKMIEDFKVTIDINDDGIVSVASTEKDAVEKAMNHIRLLTAEPEVGVTYDGVVKGVAEFGAFVEILPGKDGMVHVSKLSEHRLRSAADVLSVGDKVVVKVAEIDDRGRVNLDIISGARPYDPSTAGPAPKSNRPDRDRDRGGRRHDKGDSRRRY</sequence>
<comment type="subcellular location">
    <subcellularLocation>
        <location evidence="8">Cytoplasm</location>
    </subcellularLocation>
</comment>
<evidence type="ECO:0000256" key="7">
    <source>
        <dbReference type="ARBA" id="ARBA00022884"/>
    </source>
</evidence>
<dbReference type="GO" id="GO:0000175">
    <property type="term" value="F:3'-5'-RNA exonuclease activity"/>
    <property type="evidence" value="ECO:0007669"/>
    <property type="project" value="TreeGrafter"/>
</dbReference>
<dbReference type="SUPFAM" id="SSF55666">
    <property type="entry name" value="Ribonuclease PH domain 2-like"/>
    <property type="match status" value="2"/>
</dbReference>
<dbReference type="CDD" id="cd11364">
    <property type="entry name" value="RNase_PH_PNPase_2"/>
    <property type="match status" value="1"/>
</dbReference>
<evidence type="ECO:0000256" key="5">
    <source>
        <dbReference type="ARBA" id="ARBA00022723"/>
    </source>
</evidence>
<gene>
    <name evidence="8 11" type="primary">pnp</name>
    <name evidence="11" type="ORF">C4541_07235</name>
</gene>
<name>A0A3A4R2P0_9BACT</name>
<evidence type="ECO:0000256" key="8">
    <source>
        <dbReference type="HAMAP-Rule" id="MF_01595"/>
    </source>
</evidence>
<feature type="binding site" evidence="8">
    <location>
        <position position="492"/>
    </location>
    <ligand>
        <name>Mg(2+)</name>
        <dbReference type="ChEBI" id="CHEBI:18420"/>
    </ligand>
</feature>
<dbReference type="EMBL" id="QZJZ01000059">
    <property type="protein sequence ID" value="RJP58903.1"/>
    <property type="molecule type" value="Genomic_DNA"/>
</dbReference>
<evidence type="ECO:0000256" key="9">
    <source>
        <dbReference type="SAM" id="MobiDB-lite"/>
    </source>
</evidence>
<dbReference type="GO" id="GO:0003723">
    <property type="term" value="F:RNA binding"/>
    <property type="evidence" value="ECO:0007669"/>
    <property type="project" value="UniProtKB-UniRule"/>
</dbReference>
<dbReference type="SUPFAM" id="SSF50249">
    <property type="entry name" value="Nucleic acid-binding proteins"/>
    <property type="match status" value="1"/>
</dbReference>
<dbReference type="PROSITE" id="PS50126">
    <property type="entry name" value="S1"/>
    <property type="match status" value="1"/>
</dbReference>
<dbReference type="InterPro" id="IPR015847">
    <property type="entry name" value="ExoRNase_PH_dom2"/>
</dbReference>
<feature type="compositionally biased region" description="Basic and acidic residues" evidence="9">
    <location>
        <begin position="708"/>
        <end position="730"/>
    </location>
</feature>
<evidence type="ECO:0000313" key="12">
    <source>
        <dbReference type="Proteomes" id="UP000266426"/>
    </source>
</evidence>
<dbReference type="Pfam" id="PF00013">
    <property type="entry name" value="KH_1"/>
    <property type="match status" value="1"/>
</dbReference>
<keyword evidence="5 8" id="KW-0479">Metal-binding</keyword>
<proteinExistence type="inferred from homology"/>
<organism evidence="11 12">
    <name type="scientific">Candidatus Auribacter fodinae</name>
    <dbReference type="NCBI Taxonomy" id="2093366"/>
    <lineage>
        <taxon>Bacteria</taxon>
        <taxon>Pseudomonadati</taxon>
        <taxon>Candidatus Auribacterota</taxon>
        <taxon>Candidatus Auribacteria</taxon>
        <taxon>Candidatus Auribacterales</taxon>
        <taxon>Candidatus Auribacteraceae</taxon>
        <taxon>Candidatus Auribacter</taxon>
    </lineage>
</organism>
<dbReference type="InterPro" id="IPR036345">
    <property type="entry name" value="ExoRNase_PH_dom2_sf"/>
</dbReference>
<dbReference type="InterPro" id="IPR012340">
    <property type="entry name" value="NA-bd_OB-fold"/>
</dbReference>
<dbReference type="CDD" id="cd02393">
    <property type="entry name" value="KH-I_PNPase"/>
    <property type="match status" value="1"/>
</dbReference>
<dbReference type="GO" id="GO:0005829">
    <property type="term" value="C:cytosol"/>
    <property type="evidence" value="ECO:0007669"/>
    <property type="project" value="TreeGrafter"/>
</dbReference>
<dbReference type="Gene3D" id="3.30.1370.10">
    <property type="entry name" value="K Homology domain, type 1"/>
    <property type="match status" value="1"/>
</dbReference>
<accession>A0A3A4R2P0</accession>
<keyword evidence="2 8" id="KW-0963">Cytoplasm</keyword>
<dbReference type="PROSITE" id="PS50084">
    <property type="entry name" value="KH_TYPE_1"/>
    <property type="match status" value="1"/>
</dbReference>
<keyword evidence="4 8" id="KW-0548">Nucleotidyltransferase</keyword>
<reference evidence="11 12" key="1">
    <citation type="journal article" date="2017" name="ISME J.">
        <title>Energy and carbon metabolisms in a deep terrestrial subsurface fluid microbial community.</title>
        <authorList>
            <person name="Momper L."/>
            <person name="Jungbluth S.P."/>
            <person name="Lee M.D."/>
            <person name="Amend J.P."/>
        </authorList>
    </citation>
    <scope>NUCLEOTIDE SEQUENCE [LARGE SCALE GENOMIC DNA]</scope>
    <source>
        <strain evidence="11">SURF_26</strain>
    </source>
</reference>
<dbReference type="FunFam" id="3.30.230.70:FF:000001">
    <property type="entry name" value="Polyribonucleotide nucleotidyltransferase"/>
    <property type="match status" value="1"/>
</dbReference>
<dbReference type="NCBIfam" id="TIGR03591">
    <property type="entry name" value="polynuc_phos"/>
    <property type="match status" value="1"/>
</dbReference>
<evidence type="ECO:0000259" key="10">
    <source>
        <dbReference type="PROSITE" id="PS50126"/>
    </source>
</evidence>
<dbReference type="InterPro" id="IPR036612">
    <property type="entry name" value="KH_dom_type_1_sf"/>
</dbReference>
<evidence type="ECO:0000256" key="4">
    <source>
        <dbReference type="ARBA" id="ARBA00022695"/>
    </source>
</evidence>
<comment type="caution">
    <text evidence="11">The sequence shown here is derived from an EMBL/GenBank/DDBJ whole genome shotgun (WGS) entry which is preliminary data.</text>
</comment>
<dbReference type="InterPro" id="IPR001247">
    <property type="entry name" value="ExoRNase_PH_dom1"/>
</dbReference>
<dbReference type="InterPro" id="IPR020568">
    <property type="entry name" value="Ribosomal_Su5_D2-typ_SF"/>
</dbReference>
<dbReference type="FunFam" id="3.30.1370.10:FF:000001">
    <property type="entry name" value="Polyribonucleotide nucleotidyltransferase"/>
    <property type="match status" value="1"/>
</dbReference>
<keyword evidence="6 8" id="KW-0460">Magnesium</keyword>
<keyword evidence="3 8" id="KW-0808">Transferase</keyword>
<feature type="region of interest" description="Disordered" evidence="9">
    <location>
        <begin position="690"/>
        <end position="730"/>
    </location>
</feature>
<dbReference type="Pfam" id="PF03725">
    <property type="entry name" value="RNase_PH_C"/>
    <property type="match status" value="1"/>
</dbReference>
<dbReference type="GO" id="GO:0004654">
    <property type="term" value="F:polyribonucleotide nucleotidyltransferase activity"/>
    <property type="evidence" value="ECO:0007669"/>
    <property type="project" value="UniProtKB-UniRule"/>
</dbReference>
<protein>
    <recommendedName>
        <fullName evidence="8">Polyribonucleotide nucleotidyltransferase</fullName>
        <ecNumber evidence="8">2.7.7.8</ecNumber>
    </recommendedName>
    <alternativeName>
        <fullName evidence="8">Polynucleotide phosphorylase</fullName>
        <shortName evidence="8">PNPase</shortName>
    </alternativeName>
</protein>
<dbReference type="InterPro" id="IPR004087">
    <property type="entry name" value="KH_dom"/>
</dbReference>
<dbReference type="AlphaFoldDB" id="A0A3A4R2P0"/>
<feature type="binding site" evidence="8">
    <location>
        <position position="486"/>
    </location>
    <ligand>
        <name>Mg(2+)</name>
        <dbReference type="ChEBI" id="CHEBI:18420"/>
    </ligand>
</feature>
<dbReference type="FunFam" id="3.30.230.70:FF:000002">
    <property type="entry name" value="Polyribonucleotide nucleotidyltransferase"/>
    <property type="match status" value="1"/>
</dbReference>
<evidence type="ECO:0000313" key="11">
    <source>
        <dbReference type="EMBL" id="RJP58903.1"/>
    </source>
</evidence>
<dbReference type="SUPFAM" id="SSF54211">
    <property type="entry name" value="Ribosomal protein S5 domain 2-like"/>
    <property type="match status" value="2"/>
</dbReference>
<dbReference type="PANTHER" id="PTHR11252:SF0">
    <property type="entry name" value="POLYRIBONUCLEOTIDE NUCLEOTIDYLTRANSFERASE 1, MITOCHONDRIAL"/>
    <property type="match status" value="1"/>
</dbReference>
<dbReference type="EC" id="2.7.7.8" evidence="8"/>
<keyword evidence="7 8" id="KW-0694">RNA-binding</keyword>
<dbReference type="GO" id="GO:0006402">
    <property type="term" value="P:mRNA catabolic process"/>
    <property type="evidence" value="ECO:0007669"/>
    <property type="project" value="UniProtKB-UniRule"/>
</dbReference>
<comment type="cofactor">
    <cofactor evidence="8">
        <name>Mg(2+)</name>
        <dbReference type="ChEBI" id="CHEBI:18420"/>
    </cofactor>
</comment>
<dbReference type="Pfam" id="PF00575">
    <property type="entry name" value="S1"/>
    <property type="match status" value="1"/>
</dbReference>
<dbReference type="InterPro" id="IPR012162">
    <property type="entry name" value="PNPase"/>
</dbReference>
<dbReference type="SMART" id="SM00316">
    <property type="entry name" value="S1"/>
    <property type="match status" value="1"/>
</dbReference>
<dbReference type="Pfam" id="PF01138">
    <property type="entry name" value="RNase_PH"/>
    <property type="match status" value="2"/>
</dbReference>
<dbReference type="CDD" id="cd04472">
    <property type="entry name" value="S1_PNPase"/>
    <property type="match status" value="1"/>
</dbReference>
<dbReference type="PIRSF" id="PIRSF005499">
    <property type="entry name" value="PNPase"/>
    <property type="match status" value="1"/>
</dbReference>
<evidence type="ECO:0000256" key="6">
    <source>
        <dbReference type="ARBA" id="ARBA00022842"/>
    </source>
</evidence>
<evidence type="ECO:0000256" key="1">
    <source>
        <dbReference type="ARBA" id="ARBA00007404"/>
    </source>
</evidence>
<dbReference type="Gene3D" id="3.30.230.70">
    <property type="entry name" value="GHMP Kinase, N-terminal domain"/>
    <property type="match status" value="2"/>
</dbReference>
<dbReference type="NCBIfam" id="NF008805">
    <property type="entry name" value="PRK11824.1"/>
    <property type="match status" value="1"/>
</dbReference>
<comment type="similarity">
    <text evidence="1 8">Belongs to the polyribonucleotide nucleotidyltransferase family.</text>
</comment>
<evidence type="ECO:0000256" key="2">
    <source>
        <dbReference type="ARBA" id="ARBA00022490"/>
    </source>
</evidence>